<dbReference type="InterPro" id="IPR011051">
    <property type="entry name" value="RmlC_Cupin_sf"/>
</dbReference>
<reference evidence="1 2" key="1">
    <citation type="journal article" date="2014" name="Arch. Microbiol.">
        <title>Bacillus mesophilum sp. nov., strain IITR-54T, a novel 4-chlorobiphenyl dechlorinating bacterium.</title>
        <authorList>
            <person name="Manickam N."/>
            <person name="Singh N.K."/>
            <person name="Bajaj A."/>
            <person name="Kumar R.M."/>
            <person name="Kaur G."/>
            <person name="Kaur N."/>
            <person name="Bala M."/>
            <person name="Kumar A."/>
            <person name="Mayilraj S."/>
        </authorList>
    </citation>
    <scope>NUCLEOTIDE SEQUENCE [LARGE SCALE GENOMIC DNA]</scope>
    <source>
        <strain evidence="1 2">IITR-54</strain>
    </source>
</reference>
<dbReference type="Gene3D" id="2.60.120.10">
    <property type="entry name" value="Jelly Rolls"/>
    <property type="match status" value="1"/>
</dbReference>
<gene>
    <name evidence="1" type="ORF">F7732_21595</name>
</gene>
<name>A0A7V7RHT9_9BACI</name>
<protein>
    <submittedName>
        <fullName evidence="1">Cupin domain-containing protein</fullName>
    </submittedName>
</protein>
<evidence type="ECO:0000313" key="1">
    <source>
        <dbReference type="EMBL" id="KAB2329303.1"/>
    </source>
</evidence>
<evidence type="ECO:0000313" key="2">
    <source>
        <dbReference type="Proteomes" id="UP000441354"/>
    </source>
</evidence>
<dbReference type="Proteomes" id="UP000441354">
    <property type="component" value="Unassembled WGS sequence"/>
</dbReference>
<proteinExistence type="predicted"/>
<accession>A0A7V7RHT9</accession>
<comment type="caution">
    <text evidence="1">The sequence shown here is derived from an EMBL/GenBank/DDBJ whole genome shotgun (WGS) entry which is preliminary data.</text>
</comment>
<dbReference type="AlphaFoldDB" id="A0A7V7RHT9"/>
<keyword evidence="2" id="KW-1185">Reference proteome</keyword>
<dbReference type="InterPro" id="IPR014710">
    <property type="entry name" value="RmlC-like_jellyroll"/>
</dbReference>
<dbReference type="SUPFAM" id="SSF51182">
    <property type="entry name" value="RmlC-like cupins"/>
    <property type="match status" value="1"/>
</dbReference>
<organism evidence="1 2">
    <name type="scientific">Bacillus mesophilum</name>
    <dbReference type="NCBI Taxonomy" id="1071718"/>
    <lineage>
        <taxon>Bacteria</taxon>
        <taxon>Bacillati</taxon>
        <taxon>Bacillota</taxon>
        <taxon>Bacilli</taxon>
        <taxon>Bacillales</taxon>
        <taxon>Bacillaceae</taxon>
        <taxon>Bacillus</taxon>
    </lineage>
</organism>
<sequence length="149" mass="17215">MIVQREVLMDKKMFIVKNDEIQDALLNSTRQYLTGKLALPQELNYFEDDKLEIGITSYSDASAEMPHYHTKAHEYQFLVSGVTEYLDLDTGETYRFEQGDFYVTPPGIKYAQRSLPGTTIFFIKSPGGNDKVSIETTQEVREWMNQQVK</sequence>
<dbReference type="EMBL" id="WBOT01000013">
    <property type="protein sequence ID" value="KAB2329303.1"/>
    <property type="molecule type" value="Genomic_DNA"/>
</dbReference>
<dbReference type="CDD" id="cd02208">
    <property type="entry name" value="cupin_RmlC-like"/>
    <property type="match status" value="1"/>
</dbReference>